<dbReference type="STRING" id="631454.N177_2250"/>
<dbReference type="PATRIC" id="fig|631454.5.peg.2219"/>
<dbReference type="Pfam" id="PF11412">
    <property type="entry name" value="DsbD_N"/>
    <property type="match status" value="1"/>
</dbReference>
<gene>
    <name evidence="3" type="ORF">N177_2250</name>
</gene>
<keyword evidence="1" id="KW-0732">Signal</keyword>
<comment type="caution">
    <text evidence="3">The sequence shown here is derived from an EMBL/GenBank/DDBJ whole genome shotgun (WGS) entry which is preliminary data.</text>
</comment>
<reference evidence="3 4" key="1">
    <citation type="journal article" date="2014" name="Genome Announc.">
        <title>Draft Genome Sequence of Lutibaculum baratangense Strain AMV1T, Isolated from a Mud Volcano in Andamans, India.</title>
        <authorList>
            <person name="Singh A."/>
            <person name="Sreenivas A."/>
            <person name="Sathyanarayana Reddy G."/>
            <person name="Pinnaka A.K."/>
            <person name="Shivaji S."/>
        </authorList>
    </citation>
    <scope>NUCLEOTIDE SEQUENCE [LARGE SCALE GENOMIC DNA]</scope>
    <source>
        <strain evidence="3 4">AMV1</strain>
    </source>
</reference>
<evidence type="ECO:0000313" key="3">
    <source>
        <dbReference type="EMBL" id="ESR24927.1"/>
    </source>
</evidence>
<name>V4QYX3_9HYPH</name>
<evidence type="ECO:0000313" key="4">
    <source>
        <dbReference type="Proteomes" id="UP000017819"/>
    </source>
</evidence>
<feature type="domain" description="Thiol:disulfide interchange protein DsbD N-terminal" evidence="2">
    <location>
        <begin position="48"/>
        <end position="147"/>
    </location>
</feature>
<feature type="chain" id="PRO_5004725245" description="Thiol:disulfide interchange protein DsbD N-terminal domain-containing protein" evidence="1">
    <location>
        <begin position="25"/>
        <end position="268"/>
    </location>
</feature>
<dbReference type="EMBL" id="AWXZ01000029">
    <property type="protein sequence ID" value="ESR24927.1"/>
    <property type="molecule type" value="Genomic_DNA"/>
</dbReference>
<keyword evidence="4" id="KW-1185">Reference proteome</keyword>
<dbReference type="OrthoDB" id="9811036at2"/>
<dbReference type="eggNOG" id="COG4233">
    <property type="taxonomic scope" value="Bacteria"/>
</dbReference>
<dbReference type="InterPro" id="IPR028250">
    <property type="entry name" value="DsbDN"/>
</dbReference>
<accession>V4QYX3</accession>
<dbReference type="AlphaFoldDB" id="V4QYX3"/>
<dbReference type="RefSeq" id="WP_023432380.1">
    <property type="nucleotide sequence ID" value="NZ_AWXZ01000029.1"/>
</dbReference>
<protein>
    <recommendedName>
        <fullName evidence="2">Thiol:disulfide interchange protein DsbD N-terminal domain-containing protein</fullName>
    </recommendedName>
</protein>
<proteinExistence type="predicted"/>
<organism evidence="3 4">
    <name type="scientific">Lutibaculum baratangense AMV1</name>
    <dbReference type="NCBI Taxonomy" id="631454"/>
    <lineage>
        <taxon>Bacteria</taxon>
        <taxon>Pseudomonadati</taxon>
        <taxon>Pseudomonadota</taxon>
        <taxon>Alphaproteobacteria</taxon>
        <taxon>Hyphomicrobiales</taxon>
        <taxon>Tepidamorphaceae</taxon>
        <taxon>Lutibaculum</taxon>
    </lineage>
</organism>
<evidence type="ECO:0000256" key="1">
    <source>
        <dbReference type="SAM" id="SignalP"/>
    </source>
</evidence>
<dbReference type="Proteomes" id="UP000017819">
    <property type="component" value="Unassembled WGS sequence"/>
</dbReference>
<feature type="signal peptide" evidence="1">
    <location>
        <begin position="1"/>
        <end position="24"/>
    </location>
</feature>
<evidence type="ECO:0000259" key="2">
    <source>
        <dbReference type="Pfam" id="PF11412"/>
    </source>
</evidence>
<sequence length="268" mass="28999">MRGFTSGAGILGTALLALSPAAGAQGLVVPEFDVSLISGGRHEDGRYLAAIRIDLPEGWKTYWRNPGDSGIPPSFDWSGSENLADVEVVWPAPELFDDGYGWVIGYDQRLVLPVRLTAEDPSKAVSVDLDLSYAVCREICVPEEARLGAVVDETGEARAEVVRALEEAPQRVERADPYGVVDASLAQRDGSQVLVVRVRFPESAGEPRLLVEGPAEWYLPVPERVQAGGDGQETFEVALPDDAEVREAAFVATGLSRSFSFEQPFRVD</sequence>